<evidence type="ECO:0000313" key="3">
    <source>
        <dbReference type="Proteomes" id="UP000473014"/>
    </source>
</evidence>
<comment type="caution">
    <text evidence="2">The sequence shown here is derived from an EMBL/GenBank/DDBJ whole genome shotgun (WGS) entry which is preliminary data.</text>
</comment>
<feature type="domain" description="Trypsin-co-occurring" evidence="1">
    <location>
        <begin position="14"/>
        <end position="107"/>
    </location>
</feature>
<proteinExistence type="predicted"/>
<gene>
    <name evidence="2" type="ORF">F0L17_00305</name>
</gene>
<name>A0A6G2B5V6_9ACTN</name>
<reference evidence="2 3" key="1">
    <citation type="submission" date="2019-11" db="EMBL/GenBank/DDBJ databases">
        <authorList>
            <person name="Yuan L."/>
        </authorList>
    </citation>
    <scope>NUCLEOTIDE SEQUENCE [LARGE SCALE GENOMIC DNA]</scope>
    <source>
        <strain evidence="2 3">TRM43335</strain>
    </source>
</reference>
<evidence type="ECO:0000259" key="1">
    <source>
        <dbReference type="Pfam" id="PF19493"/>
    </source>
</evidence>
<dbReference type="InterPro" id="IPR045794">
    <property type="entry name" value="Trypco1"/>
</dbReference>
<dbReference type="EMBL" id="WIXO01000001">
    <property type="protein sequence ID" value="MTE17604.1"/>
    <property type="molecule type" value="Genomic_DNA"/>
</dbReference>
<keyword evidence="3" id="KW-1185">Reference proteome</keyword>
<dbReference type="RefSeq" id="WP_162465610.1">
    <property type="nucleotide sequence ID" value="NZ_WIXO01000001.1"/>
</dbReference>
<evidence type="ECO:0000313" key="2">
    <source>
        <dbReference type="EMBL" id="MTE17604.1"/>
    </source>
</evidence>
<dbReference type="Pfam" id="PF19493">
    <property type="entry name" value="Trypco1"/>
    <property type="match status" value="1"/>
</dbReference>
<accession>A0A6G2B5V6</accession>
<sequence>MTQLVEFSVGEGTDTVVVFEVDAAEVPDDLVLAARDGSTVAGRARVSLEQALDQVRPALERVAVVAQSLSPTETTIEFGLKMGGETGVVVAKGTAEASFTLTLTWRKE</sequence>
<dbReference type="Proteomes" id="UP000473014">
    <property type="component" value="Unassembled WGS sequence"/>
</dbReference>
<dbReference type="NCBIfam" id="NF041216">
    <property type="entry name" value="CU044_2847_fam"/>
    <property type="match status" value="1"/>
</dbReference>
<protein>
    <recommendedName>
        <fullName evidence="1">Trypsin-co-occurring domain-containing protein</fullName>
    </recommendedName>
</protein>
<dbReference type="AlphaFoldDB" id="A0A6G2B5V6"/>
<organism evidence="2 3">
    <name type="scientific">Streptomyces taklimakanensis</name>
    <dbReference type="NCBI Taxonomy" id="2569853"/>
    <lineage>
        <taxon>Bacteria</taxon>
        <taxon>Bacillati</taxon>
        <taxon>Actinomycetota</taxon>
        <taxon>Actinomycetes</taxon>
        <taxon>Kitasatosporales</taxon>
        <taxon>Streptomycetaceae</taxon>
        <taxon>Streptomyces</taxon>
    </lineage>
</organism>